<keyword evidence="3" id="KW-1185">Reference proteome</keyword>
<protein>
    <submittedName>
        <fullName evidence="2">Transposase</fullName>
    </submittedName>
</protein>
<dbReference type="InterPro" id="IPR036397">
    <property type="entry name" value="RNaseH_sf"/>
</dbReference>
<dbReference type="PANTHER" id="PTHR46564:SF1">
    <property type="entry name" value="TRANSPOSASE"/>
    <property type="match status" value="1"/>
</dbReference>
<comment type="caution">
    <text evidence="2">The sequence shown here is derived from an EMBL/GenBank/DDBJ whole genome shotgun (WGS) entry which is preliminary data.</text>
</comment>
<accession>A0A8J6ZXQ6</accession>
<sequence length="111" mass="12549">MDGNAFEVFIQKCLLPQLWVGAVVVMDNVPSHKVASIEPLIQSKGASVLNMSPYSPDFNPIELWWSQLKSFLRQFSPTTTKMLDILIATALDLINPKHLKNWFTDCCYCTS</sequence>
<organism evidence="2 3">
    <name type="scientific">Desmonostoc muscorum LEGE 12446</name>
    <dbReference type="NCBI Taxonomy" id="1828758"/>
    <lineage>
        <taxon>Bacteria</taxon>
        <taxon>Bacillati</taxon>
        <taxon>Cyanobacteriota</taxon>
        <taxon>Cyanophyceae</taxon>
        <taxon>Nostocales</taxon>
        <taxon>Nostocaceae</taxon>
        <taxon>Desmonostoc</taxon>
    </lineage>
</organism>
<dbReference type="EMBL" id="JADEXS010000202">
    <property type="protein sequence ID" value="MBE9023869.1"/>
    <property type="molecule type" value="Genomic_DNA"/>
</dbReference>
<evidence type="ECO:0000313" key="2">
    <source>
        <dbReference type="EMBL" id="MBE9023869.1"/>
    </source>
</evidence>
<proteinExistence type="predicted"/>
<name>A0A8J6ZXQ6_DESMC</name>
<dbReference type="PANTHER" id="PTHR46564">
    <property type="entry name" value="TRANSPOSASE"/>
    <property type="match status" value="1"/>
</dbReference>
<reference evidence="2" key="1">
    <citation type="submission" date="2020-10" db="EMBL/GenBank/DDBJ databases">
        <authorList>
            <person name="Castelo-Branco R."/>
            <person name="Eusebio N."/>
            <person name="Adriana R."/>
            <person name="Vieira A."/>
            <person name="Brugerolle De Fraissinette N."/>
            <person name="Rezende De Castro R."/>
            <person name="Schneider M.P."/>
            <person name="Vasconcelos V."/>
            <person name="Leao P.N."/>
        </authorList>
    </citation>
    <scope>NUCLEOTIDE SEQUENCE</scope>
    <source>
        <strain evidence="2">LEGE 12446</strain>
    </source>
</reference>
<dbReference type="InterPro" id="IPR038717">
    <property type="entry name" value="Tc1-like_DDE_dom"/>
</dbReference>
<dbReference type="Gene3D" id="3.30.420.10">
    <property type="entry name" value="Ribonuclease H-like superfamily/Ribonuclease H"/>
    <property type="match status" value="1"/>
</dbReference>
<feature type="domain" description="Tc1-like transposase DDE" evidence="1">
    <location>
        <begin position="2"/>
        <end position="74"/>
    </location>
</feature>
<dbReference type="Proteomes" id="UP000622533">
    <property type="component" value="Unassembled WGS sequence"/>
</dbReference>
<dbReference type="Pfam" id="PF13358">
    <property type="entry name" value="DDE_3"/>
    <property type="match status" value="1"/>
</dbReference>
<gene>
    <name evidence="2" type="ORF">IQ276_15970</name>
</gene>
<dbReference type="AlphaFoldDB" id="A0A8J6ZXQ6"/>
<dbReference type="GO" id="GO:0003676">
    <property type="term" value="F:nucleic acid binding"/>
    <property type="evidence" value="ECO:0007669"/>
    <property type="project" value="InterPro"/>
</dbReference>
<evidence type="ECO:0000313" key="3">
    <source>
        <dbReference type="Proteomes" id="UP000622533"/>
    </source>
</evidence>
<evidence type="ECO:0000259" key="1">
    <source>
        <dbReference type="Pfam" id="PF13358"/>
    </source>
</evidence>